<dbReference type="InterPro" id="IPR007053">
    <property type="entry name" value="LRAT_dom"/>
</dbReference>
<dbReference type="PROSITE" id="PS51934">
    <property type="entry name" value="LRAT"/>
    <property type="match status" value="1"/>
</dbReference>
<feature type="domain" description="LRAT" evidence="5">
    <location>
        <begin position="1"/>
        <end position="78"/>
    </location>
</feature>
<dbReference type="GO" id="GO:0005737">
    <property type="term" value="C:cytoplasm"/>
    <property type="evidence" value="ECO:0007669"/>
    <property type="project" value="TreeGrafter"/>
</dbReference>
<keyword evidence="4" id="KW-0443">Lipid metabolism</keyword>
<proteinExistence type="inferred from homology"/>
<evidence type="ECO:0000256" key="1">
    <source>
        <dbReference type="ARBA" id="ARBA00007824"/>
    </source>
</evidence>
<reference evidence="8" key="1">
    <citation type="submission" date="2017-02" db="UniProtKB">
        <authorList>
            <consortium name="WormBaseParasite"/>
        </authorList>
    </citation>
    <scope>IDENTIFICATION</scope>
</reference>
<dbReference type="GO" id="GO:0016410">
    <property type="term" value="F:N-acyltransferase activity"/>
    <property type="evidence" value="ECO:0007669"/>
    <property type="project" value="TreeGrafter"/>
</dbReference>
<dbReference type="PANTHER" id="PTHR13943">
    <property type="entry name" value="HRAS-LIKE SUPPRESSOR - RELATED"/>
    <property type="match status" value="1"/>
</dbReference>
<dbReference type="InterPro" id="IPR051496">
    <property type="entry name" value="H-rev107_PLA/AT"/>
</dbReference>
<keyword evidence="7" id="KW-1185">Reference proteome</keyword>
<evidence type="ECO:0000256" key="4">
    <source>
        <dbReference type="ARBA" id="ARBA00023098"/>
    </source>
</evidence>
<evidence type="ECO:0000256" key="3">
    <source>
        <dbReference type="ARBA" id="ARBA00022801"/>
    </source>
</evidence>
<name>A0A0N4VQI9_ENTVE</name>
<accession>A0A0N4VQI9</accession>
<evidence type="ECO:0000259" key="5">
    <source>
        <dbReference type="PROSITE" id="PS51934"/>
    </source>
</evidence>
<comment type="similarity">
    <text evidence="1">Belongs to the H-rev107 family.</text>
</comment>
<dbReference type="Gene3D" id="3.90.1720.10">
    <property type="entry name" value="endopeptidase domain like (from Nostoc punctiforme)"/>
    <property type="match status" value="1"/>
</dbReference>
<organism evidence="8">
    <name type="scientific">Enterobius vermicularis</name>
    <name type="common">Human pinworm</name>
    <dbReference type="NCBI Taxonomy" id="51028"/>
    <lineage>
        <taxon>Eukaryota</taxon>
        <taxon>Metazoa</taxon>
        <taxon>Ecdysozoa</taxon>
        <taxon>Nematoda</taxon>
        <taxon>Chromadorea</taxon>
        <taxon>Rhabditida</taxon>
        <taxon>Spirurina</taxon>
        <taxon>Oxyuridomorpha</taxon>
        <taxon>Oxyuroidea</taxon>
        <taxon>Oxyuridae</taxon>
        <taxon>Enterobius</taxon>
    </lineage>
</organism>
<dbReference type="Proteomes" id="UP000274131">
    <property type="component" value="Unassembled WGS sequence"/>
</dbReference>
<sequence>MSANAHKAKVRIDKLRKVAEGGLCRKNNSLDNKYTPSSQFVILERVKEKLGTGNYDLFFNNCEHFVTHCRYGIPESQQMEEVGDGILLATALIAAGVGTSALLCGLKNLFS</sequence>
<dbReference type="GO" id="GO:0004623">
    <property type="term" value="F:phospholipase A2 activity"/>
    <property type="evidence" value="ECO:0007669"/>
    <property type="project" value="TreeGrafter"/>
</dbReference>
<evidence type="ECO:0000313" key="8">
    <source>
        <dbReference type="WBParaSite" id="EVEC_0001329001-mRNA-1"/>
    </source>
</evidence>
<keyword evidence="3" id="KW-0378">Hydrolase</keyword>
<protein>
    <submittedName>
        <fullName evidence="8">LRAT domain-containing protein</fullName>
    </submittedName>
</protein>
<dbReference type="EMBL" id="UXUI01014613">
    <property type="protein sequence ID" value="VDD97684.1"/>
    <property type="molecule type" value="Genomic_DNA"/>
</dbReference>
<evidence type="ECO:0000313" key="7">
    <source>
        <dbReference type="Proteomes" id="UP000274131"/>
    </source>
</evidence>
<dbReference type="OrthoDB" id="421951at2759"/>
<evidence type="ECO:0000256" key="2">
    <source>
        <dbReference type="ARBA" id="ARBA00022679"/>
    </source>
</evidence>
<dbReference type="AlphaFoldDB" id="A0A0N4VQI9"/>
<dbReference type="WBParaSite" id="EVEC_0001329001-mRNA-1">
    <property type="protein sequence ID" value="EVEC_0001329001-mRNA-1"/>
    <property type="gene ID" value="EVEC_0001329001"/>
</dbReference>
<reference evidence="6 7" key="2">
    <citation type="submission" date="2018-10" db="EMBL/GenBank/DDBJ databases">
        <authorList>
            <consortium name="Pathogen Informatics"/>
        </authorList>
    </citation>
    <scope>NUCLEOTIDE SEQUENCE [LARGE SCALE GENOMIC DNA]</scope>
</reference>
<dbReference type="GO" id="GO:0070292">
    <property type="term" value="P:N-acylphosphatidylethanolamine metabolic process"/>
    <property type="evidence" value="ECO:0007669"/>
    <property type="project" value="TreeGrafter"/>
</dbReference>
<evidence type="ECO:0000313" key="6">
    <source>
        <dbReference type="EMBL" id="VDD97684.1"/>
    </source>
</evidence>
<dbReference type="PANTHER" id="PTHR13943:SF79">
    <property type="entry name" value="HYPOTHETICAL LOC794087"/>
    <property type="match status" value="1"/>
</dbReference>
<dbReference type="Pfam" id="PF04970">
    <property type="entry name" value="LRAT"/>
    <property type="match status" value="1"/>
</dbReference>
<keyword evidence="2" id="KW-0808">Transferase</keyword>
<dbReference type="GO" id="GO:0008970">
    <property type="term" value="F:phospholipase A1 activity"/>
    <property type="evidence" value="ECO:0007669"/>
    <property type="project" value="TreeGrafter"/>
</dbReference>
<gene>
    <name evidence="6" type="ORF">EVEC_LOCUS12435</name>
</gene>